<evidence type="ECO:0000259" key="1">
    <source>
        <dbReference type="Pfam" id="PF19694"/>
    </source>
</evidence>
<evidence type="ECO:0000313" key="2">
    <source>
        <dbReference type="EMBL" id="EJZ12578.1"/>
    </source>
</evidence>
<accession>K0VCK1</accession>
<name>K0VCK1_MYCFO</name>
<dbReference type="PATRIC" id="fig|1214102.3.peg.3387"/>
<reference evidence="2 3" key="1">
    <citation type="journal article" date="2012" name="J. Bacteriol.">
        <title>Complete Genome Sequence of Mycobacterium fortuitum subsp. fortuitum Type Strain DSM46621.</title>
        <authorList>
            <person name="Ho Y.S."/>
            <person name="Adroub S.A."/>
            <person name="Aleisa F."/>
            <person name="Mahmood H."/>
            <person name="Othoum G."/>
            <person name="Rashid F."/>
            <person name="Zaher M."/>
            <person name="Ali S."/>
            <person name="Bitter W."/>
            <person name="Pain A."/>
            <person name="Abdallah A.M."/>
        </authorList>
    </citation>
    <scope>NUCLEOTIDE SEQUENCE [LARGE SCALE GENOMIC DNA]</scope>
    <source>
        <strain evidence="3">DSM46621</strain>
    </source>
</reference>
<comment type="caution">
    <text evidence="2">The sequence shown here is derived from an EMBL/GenBank/DDBJ whole genome shotgun (WGS) entry which is preliminary data.</text>
</comment>
<protein>
    <recommendedName>
        <fullName evidence="1">DUF6194 domain-containing protein</fullName>
    </recommendedName>
</protein>
<dbReference type="Pfam" id="PF19694">
    <property type="entry name" value="DUF6194"/>
    <property type="match status" value="1"/>
</dbReference>
<organism evidence="2 3">
    <name type="scientific">Mycolicibacterium fortuitum subsp. fortuitum DSM 46621 = ATCC 6841 = JCM 6387</name>
    <dbReference type="NCBI Taxonomy" id="1214102"/>
    <lineage>
        <taxon>Bacteria</taxon>
        <taxon>Bacillati</taxon>
        <taxon>Actinomycetota</taxon>
        <taxon>Actinomycetes</taxon>
        <taxon>Mycobacteriales</taxon>
        <taxon>Mycobacteriaceae</taxon>
        <taxon>Mycolicibacterium</taxon>
    </lineage>
</organism>
<dbReference type="Proteomes" id="UP000006043">
    <property type="component" value="Unassembled WGS sequence"/>
</dbReference>
<dbReference type="AlphaFoldDB" id="K0VCK1"/>
<gene>
    <name evidence="2" type="ORF">MFORT_17061</name>
</gene>
<feature type="domain" description="DUF6194" evidence="1">
    <location>
        <begin position="1"/>
        <end position="149"/>
    </location>
</feature>
<proteinExistence type="predicted"/>
<sequence length="150" mass="16798">MDELLETIRRFDGVLELAPTAGSPFPEIAWGDHFFYFAPNGQVPERQQPYATIITKNYPDDDRSDLDQPDRWRLNIHVGRSAFIELLGADPRHEPVSVDFAAVDRVLPHPVHATQGWISIINPAAKTEALAVLLLGNAHGAARRRATRRV</sequence>
<evidence type="ECO:0000313" key="3">
    <source>
        <dbReference type="Proteomes" id="UP000006043"/>
    </source>
</evidence>
<dbReference type="EMBL" id="ALQB01000069">
    <property type="protein sequence ID" value="EJZ12578.1"/>
    <property type="molecule type" value="Genomic_DNA"/>
</dbReference>
<dbReference type="HOGENOM" id="CLU_141054_0_0_11"/>
<dbReference type="InterPro" id="IPR045676">
    <property type="entry name" value="DUF6194"/>
</dbReference>